<protein>
    <submittedName>
        <fullName evidence="1">Uncharacterized protein</fullName>
    </submittedName>
</protein>
<evidence type="ECO:0000313" key="2">
    <source>
        <dbReference type="Proteomes" id="UP000092154"/>
    </source>
</evidence>
<reference evidence="1 2" key="1">
    <citation type="submission" date="2016-06" db="EMBL/GenBank/DDBJ databases">
        <title>Comparative genomics of the ectomycorrhizal sister species Rhizopogon vinicolor and Rhizopogon vesiculosus (Basidiomycota: Boletales) reveals a divergence of the mating type B locus.</title>
        <authorList>
            <consortium name="DOE Joint Genome Institute"/>
            <person name="Mujic A.B."/>
            <person name="Kuo A."/>
            <person name="Tritt A."/>
            <person name="Lipzen A."/>
            <person name="Chen C."/>
            <person name="Johnson J."/>
            <person name="Sharma A."/>
            <person name="Barry K."/>
            <person name="Grigoriev I.V."/>
            <person name="Spatafora J.W."/>
        </authorList>
    </citation>
    <scope>NUCLEOTIDE SEQUENCE [LARGE SCALE GENOMIC DNA]</scope>
    <source>
        <strain evidence="1 2">AM-OR11-026</strain>
    </source>
</reference>
<name>A0A1B7MGX7_9AGAM</name>
<dbReference type="AlphaFoldDB" id="A0A1B7MGX7"/>
<dbReference type="OrthoDB" id="2654227at2759"/>
<dbReference type="EMBL" id="KV449218">
    <property type="protein sequence ID" value="OAX31838.1"/>
    <property type="molecule type" value="Genomic_DNA"/>
</dbReference>
<keyword evidence="2" id="KW-1185">Reference proteome</keyword>
<accession>A0A1B7MGX7</accession>
<dbReference type="Proteomes" id="UP000092154">
    <property type="component" value="Unassembled WGS sequence"/>
</dbReference>
<evidence type="ECO:0000313" key="1">
    <source>
        <dbReference type="EMBL" id="OAX31838.1"/>
    </source>
</evidence>
<sequence length="191" mass="22255">MVNGVQIWKPRWGENIDDTVNMSYIAAVVQRVWDNETVTECILFLTLIRQSFRNDPKKKPKKKYEDYDRVFISTMTKSYWRNLNQQVSTQISTEKTVKLTNKQTNSLHRGRRQTVANNRREAVPEFEKIYGCEGSVALIDTWNRLPVIRGGSAKRGFCEPAQGAKSRRRDSKGSETRVAIIERKILRFIRT</sequence>
<dbReference type="InParanoid" id="A0A1B7MGX7"/>
<organism evidence="1 2">
    <name type="scientific">Rhizopogon vinicolor AM-OR11-026</name>
    <dbReference type="NCBI Taxonomy" id="1314800"/>
    <lineage>
        <taxon>Eukaryota</taxon>
        <taxon>Fungi</taxon>
        <taxon>Dikarya</taxon>
        <taxon>Basidiomycota</taxon>
        <taxon>Agaricomycotina</taxon>
        <taxon>Agaricomycetes</taxon>
        <taxon>Agaricomycetidae</taxon>
        <taxon>Boletales</taxon>
        <taxon>Suillineae</taxon>
        <taxon>Rhizopogonaceae</taxon>
        <taxon>Rhizopogon</taxon>
    </lineage>
</organism>
<proteinExistence type="predicted"/>
<gene>
    <name evidence="1" type="ORF">K503DRAFT_41098</name>
</gene>